<keyword evidence="5 12" id="KW-0934">Plastid</keyword>
<geneLocation type="chloroplast" evidence="12"/>
<dbReference type="GO" id="GO:0017004">
    <property type="term" value="P:cytochrome complex assembly"/>
    <property type="evidence" value="ECO:0007669"/>
    <property type="project" value="UniProtKB-KW"/>
</dbReference>
<dbReference type="AlphaFoldDB" id="A0A345U9A3"/>
<keyword evidence="6 10" id="KW-0812">Transmembrane</keyword>
<keyword evidence="7" id="KW-0201">Cytochrome c-type biogenesis</keyword>
<proteinExistence type="inferred from homology"/>
<evidence type="ECO:0000256" key="3">
    <source>
        <dbReference type="ARBA" id="ARBA00006143"/>
    </source>
</evidence>
<dbReference type="InterPro" id="IPR051790">
    <property type="entry name" value="Cytochrome_c-biogenesis_DsbD"/>
</dbReference>
<evidence type="ECO:0000256" key="6">
    <source>
        <dbReference type="ARBA" id="ARBA00022692"/>
    </source>
</evidence>
<keyword evidence="9 10" id="KW-0472">Membrane</keyword>
<comment type="similarity">
    <text evidence="3">Belongs to the DsbD family.</text>
</comment>
<evidence type="ECO:0000256" key="1">
    <source>
        <dbReference type="ARBA" id="ARBA00004141"/>
    </source>
</evidence>
<comment type="subcellular location">
    <subcellularLocation>
        <location evidence="1">Membrane</location>
        <topology evidence="1">Multi-pass membrane protein</topology>
    </subcellularLocation>
    <subcellularLocation>
        <location evidence="2">Plastid</location>
        <location evidence="2">Chloroplast</location>
    </subcellularLocation>
</comment>
<protein>
    <submittedName>
        <fullName evidence="12">Thiol:disulfide interchange protein</fullName>
    </submittedName>
</protein>
<evidence type="ECO:0000256" key="7">
    <source>
        <dbReference type="ARBA" id="ARBA00022748"/>
    </source>
</evidence>
<evidence type="ECO:0000256" key="4">
    <source>
        <dbReference type="ARBA" id="ARBA00022528"/>
    </source>
</evidence>
<evidence type="ECO:0000256" key="8">
    <source>
        <dbReference type="ARBA" id="ARBA00022989"/>
    </source>
</evidence>
<evidence type="ECO:0000256" key="5">
    <source>
        <dbReference type="ARBA" id="ARBA00022640"/>
    </source>
</evidence>
<feature type="transmembrane region" description="Helical" evidence="10">
    <location>
        <begin position="224"/>
        <end position="245"/>
    </location>
</feature>
<feature type="transmembrane region" description="Helical" evidence="10">
    <location>
        <begin position="35"/>
        <end position="64"/>
    </location>
</feature>
<accession>A0A345U9A3</accession>
<evidence type="ECO:0000259" key="11">
    <source>
        <dbReference type="Pfam" id="PF02683"/>
    </source>
</evidence>
<evidence type="ECO:0000313" key="12">
    <source>
        <dbReference type="EMBL" id="AXI97039.1"/>
    </source>
</evidence>
<feature type="transmembrane region" description="Helical" evidence="10">
    <location>
        <begin position="76"/>
        <end position="96"/>
    </location>
</feature>
<feature type="transmembrane region" description="Helical" evidence="10">
    <location>
        <begin position="149"/>
        <end position="177"/>
    </location>
</feature>
<gene>
    <name evidence="12" type="primary">dsbD</name>
</gene>
<dbReference type="RefSeq" id="YP_009511162.1">
    <property type="nucleotide sequence ID" value="NC_039143.1"/>
</dbReference>
<dbReference type="InterPro" id="IPR003834">
    <property type="entry name" value="Cyt_c_assmbl_TM_dom"/>
</dbReference>
<reference evidence="12" key="1">
    <citation type="submission" date="2018-05" db="EMBL/GenBank/DDBJ databases">
        <title>Organellar genomes of Gracilariaceae.</title>
        <authorList>
            <person name="Iha C."/>
            <person name="Oliveira M.C."/>
        </authorList>
    </citation>
    <scope>NUCLEOTIDE SEQUENCE</scope>
</reference>
<dbReference type="PANTHER" id="PTHR31272:SF6">
    <property type="entry name" value="CYTOCHROME C-TYPE BIOGENESIS CCDA-LIKE CHLOROPLASTIC PROTEIN"/>
    <property type="match status" value="1"/>
</dbReference>
<keyword evidence="8 10" id="KW-1133">Transmembrane helix</keyword>
<dbReference type="EMBL" id="MH396014">
    <property type="protein sequence ID" value="AXI97039.1"/>
    <property type="molecule type" value="Genomic_DNA"/>
</dbReference>
<dbReference type="Pfam" id="PF02683">
    <property type="entry name" value="DsbD_TM"/>
    <property type="match status" value="1"/>
</dbReference>
<dbReference type="PANTHER" id="PTHR31272">
    <property type="entry name" value="CYTOCHROME C-TYPE BIOGENESIS PROTEIN HI_1454-RELATED"/>
    <property type="match status" value="1"/>
</dbReference>
<feature type="domain" description="Cytochrome C biogenesis protein transmembrane" evidence="11">
    <location>
        <begin position="36"/>
        <end position="236"/>
    </location>
</feature>
<sequence length="246" mass="28366">MLNYDIINSLDSKIYYIEQKLYFLLSFELNKAHPIIFILLIVAGLLTGFNPCLLSIIPVSLSYIYGKNLTNRSKSIFILGIMSSNIITIILFQLIRNSYKEIISIFPLISSIIIGIISLNLLQIFNFNNKFIIVKKNNLFNNSLSISTLYYYGTGIVLGISSSSCTAPILLLILFWISYCQSWFLATLYIFIYLFSYTVPLYLIINFGFNYNYINKWTNAWDNIILWSGSIMLAWSIFSLLNNIFL</sequence>
<evidence type="ECO:0000256" key="10">
    <source>
        <dbReference type="SAM" id="Phobius"/>
    </source>
</evidence>
<keyword evidence="4 12" id="KW-0150">Chloroplast</keyword>
<dbReference type="GO" id="GO:0016020">
    <property type="term" value="C:membrane"/>
    <property type="evidence" value="ECO:0007669"/>
    <property type="project" value="UniProtKB-SubCell"/>
</dbReference>
<feature type="transmembrane region" description="Helical" evidence="10">
    <location>
        <begin position="102"/>
        <end position="128"/>
    </location>
</feature>
<feature type="transmembrane region" description="Helical" evidence="10">
    <location>
        <begin position="183"/>
        <end position="204"/>
    </location>
</feature>
<evidence type="ECO:0000256" key="9">
    <source>
        <dbReference type="ARBA" id="ARBA00023136"/>
    </source>
</evidence>
<dbReference type="GeneID" id="37623649"/>
<dbReference type="GO" id="GO:0009507">
    <property type="term" value="C:chloroplast"/>
    <property type="evidence" value="ECO:0007669"/>
    <property type="project" value="UniProtKB-SubCell"/>
</dbReference>
<name>A0A345U9A3_9FLOR</name>
<organism evidence="12">
    <name type="scientific">Gracilariopsis longissima</name>
    <dbReference type="NCBI Taxonomy" id="172976"/>
    <lineage>
        <taxon>Eukaryota</taxon>
        <taxon>Rhodophyta</taxon>
        <taxon>Florideophyceae</taxon>
        <taxon>Rhodymeniophycidae</taxon>
        <taxon>Gracilariales</taxon>
        <taxon>Gracilariaceae</taxon>
        <taxon>Gracilariopsis</taxon>
    </lineage>
</organism>
<evidence type="ECO:0000256" key="2">
    <source>
        <dbReference type="ARBA" id="ARBA00004229"/>
    </source>
</evidence>